<evidence type="ECO:0000313" key="9">
    <source>
        <dbReference type="EMBL" id="SUQ14806.1"/>
    </source>
</evidence>
<keyword evidence="3 7" id="KW-0812">Transmembrane</keyword>
<comment type="similarity">
    <text evidence="2">Belongs to the peptidase S54 family.</text>
</comment>
<feature type="transmembrane region" description="Helical" evidence="7">
    <location>
        <begin position="123"/>
        <end position="145"/>
    </location>
</feature>
<sequence>MKRGIGLNQEKKAVCTTTLIVINIAVFLILTFLGDTEDTVFMLNHGAVYGPYISEGHQYYRLFTSLFLHFGIEHLLNNMVLLGALGWNLELETGRIKFLLIYFIAGLGGNLFSFWMNDRTDTVVVSAGASGAIFGLMGALLWVVIKNHGRVGRLTNRRILFMVALSLYFGFTSSGVDNAAHIGGLVCGFIAAVILYHRKYHVPISAV</sequence>
<comment type="subcellular location">
    <subcellularLocation>
        <location evidence="1">Membrane</location>
        <topology evidence="1">Multi-pass membrane protein</topology>
    </subcellularLocation>
</comment>
<dbReference type="GO" id="GO:0006508">
    <property type="term" value="P:proteolysis"/>
    <property type="evidence" value="ECO:0007669"/>
    <property type="project" value="UniProtKB-KW"/>
</dbReference>
<dbReference type="InterPro" id="IPR035952">
    <property type="entry name" value="Rhomboid-like_sf"/>
</dbReference>
<evidence type="ECO:0000256" key="1">
    <source>
        <dbReference type="ARBA" id="ARBA00004141"/>
    </source>
</evidence>
<feature type="domain" description="Peptidase S54 rhomboid" evidence="8">
    <location>
        <begin position="57"/>
        <end position="197"/>
    </location>
</feature>
<dbReference type="AlphaFoldDB" id="A0A315ZU57"/>
<feature type="transmembrane region" description="Helical" evidence="7">
    <location>
        <begin position="99"/>
        <end position="117"/>
    </location>
</feature>
<evidence type="ECO:0000256" key="3">
    <source>
        <dbReference type="ARBA" id="ARBA00022692"/>
    </source>
</evidence>
<gene>
    <name evidence="9" type="ORF">SAMN05216529_10831</name>
</gene>
<proteinExistence type="inferred from homology"/>
<dbReference type="InterPro" id="IPR050925">
    <property type="entry name" value="Rhomboid_protease_S54"/>
</dbReference>
<evidence type="ECO:0000256" key="2">
    <source>
        <dbReference type="ARBA" id="ARBA00009045"/>
    </source>
</evidence>
<feature type="transmembrane region" description="Helical" evidence="7">
    <location>
        <begin position="157"/>
        <end position="173"/>
    </location>
</feature>
<keyword evidence="9" id="KW-0645">Protease</keyword>
<dbReference type="RefSeq" id="WP_330405948.1">
    <property type="nucleotide sequence ID" value="NZ_QGDS01000008.1"/>
</dbReference>
<dbReference type="SUPFAM" id="SSF144091">
    <property type="entry name" value="Rhomboid-like"/>
    <property type="match status" value="1"/>
</dbReference>
<evidence type="ECO:0000313" key="10">
    <source>
        <dbReference type="Proteomes" id="UP000254051"/>
    </source>
</evidence>
<organism evidence="9 10">
    <name type="scientific">Faecalicatena contorta</name>
    <dbReference type="NCBI Taxonomy" id="39482"/>
    <lineage>
        <taxon>Bacteria</taxon>
        <taxon>Bacillati</taxon>
        <taxon>Bacillota</taxon>
        <taxon>Clostridia</taxon>
        <taxon>Lachnospirales</taxon>
        <taxon>Lachnospiraceae</taxon>
        <taxon>Faecalicatena</taxon>
    </lineage>
</organism>
<evidence type="ECO:0000256" key="5">
    <source>
        <dbReference type="ARBA" id="ARBA00022989"/>
    </source>
</evidence>
<dbReference type="Proteomes" id="UP000254051">
    <property type="component" value="Unassembled WGS sequence"/>
</dbReference>
<dbReference type="InterPro" id="IPR022764">
    <property type="entry name" value="Peptidase_S54_rhomboid_dom"/>
</dbReference>
<accession>A0A315ZU57</accession>
<dbReference type="GO" id="GO:0016020">
    <property type="term" value="C:membrane"/>
    <property type="evidence" value="ECO:0007669"/>
    <property type="project" value="UniProtKB-SubCell"/>
</dbReference>
<keyword evidence="6 7" id="KW-0472">Membrane</keyword>
<evidence type="ECO:0000256" key="7">
    <source>
        <dbReference type="SAM" id="Phobius"/>
    </source>
</evidence>
<dbReference type="Pfam" id="PF01694">
    <property type="entry name" value="Rhomboid"/>
    <property type="match status" value="1"/>
</dbReference>
<keyword evidence="10" id="KW-1185">Reference proteome</keyword>
<dbReference type="GO" id="GO:0004252">
    <property type="term" value="F:serine-type endopeptidase activity"/>
    <property type="evidence" value="ECO:0007669"/>
    <property type="project" value="InterPro"/>
</dbReference>
<name>A0A315ZU57_9FIRM</name>
<keyword evidence="4" id="KW-0378">Hydrolase</keyword>
<reference evidence="10" key="1">
    <citation type="submission" date="2017-07" db="EMBL/GenBank/DDBJ databases">
        <authorList>
            <person name="Varghese N."/>
            <person name="Submissions S."/>
        </authorList>
    </citation>
    <scope>NUCLEOTIDE SEQUENCE [LARGE SCALE GENOMIC DNA]</scope>
    <source>
        <strain evidence="10">NLAE-zl-C134</strain>
    </source>
</reference>
<dbReference type="Gene3D" id="1.20.1540.10">
    <property type="entry name" value="Rhomboid-like"/>
    <property type="match status" value="1"/>
</dbReference>
<feature type="transmembrane region" description="Helical" evidence="7">
    <location>
        <begin position="12"/>
        <end position="33"/>
    </location>
</feature>
<keyword evidence="5 7" id="KW-1133">Transmembrane helix</keyword>
<dbReference type="EMBL" id="UHJJ01000008">
    <property type="protein sequence ID" value="SUQ14806.1"/>
    <property type="molecule type" value="Genomic_DNA"/>
</dbReference>
<feature type="transmembrane region" description="Helical" evidence="7">
    <location>
        <begin position="66"/>
        <end position="87"/>
    </location>
</feature>
<dbReference type="PANTHER" id="PTHR43731:SF14">
    <property type="entry name" value="PRESENILIN-ASSOCIATED RHOMBOID-LIKE PROTEIN, MITOCHONDRIAL"/>
    <property type="match status" value="1"/>
</dbReference>
<evidence type="ECO:0000256" key="6">
    <source>
        <dbReference type="ARBA" id="ARBA00023136"/>
    </source>
</evidence>
<dbReference type="PANTHER" id="PTHR43731">
    <property type="entry name" value="RHOMBOID PROTEASE"/>
    <property type="match status" value="1"/>
</dbReference>
<evidence type="ECO:0000259" key="8">
    <source>
        <dbReference type="Pfam" id="PF01694"/>
    </source>
</evidence>
<protein>
    <submittedName>
        <fullName evidence="9">Rhomboid protease GluP</fullName>
    </submittedName>
</protein>
<feature type="transmembrane region" description="Helical" evidence="7">
    <location>
        <begin position="179"/>
        <end position="196"/>
    </location>
</feature>
<evidence type="ECO:0000256" key="4">
    <source>
        <dbReference type="ARBA" id="ARBA00022801"/>
    </source>
</evidence>